<dbReference type="Pfam" id="PF00076">
    <property type="entry name" value="RRM_1"/>
    <property type="match status" value="1"/>
</dbReference>
<keyword evidence="4" id="KW-1185">Reference proteome</keyword>
<dbReference type="AlphaFoldDB" id="A0A5S6QD35"/>
<organism evidence="4 5">
    <name type="scientific">Trichuris muris</name>
    <name type="common">Mouse whipworm</name>
    <dbReference type="NCBI Taxonomy" id="70415"/>
    <lineage>
        <taxon>Eukaryota</taxon>
        <taxon>Metazoa</taxon>
        <taxon>Ecdysozoa</taxon>
        <taxon>Nematoda</taxon>
        <taxon>Enoplea</taxon>
        <taxon>Dorylaimia</taxon>
        <taxon>Trichinellida</taxon>
        <taxon>Trichuridae</taxon>
        <taxon>Trichuris</taxon>
    </lineage>
</organism>
<evidence type="ECO:0000256" key="1">
    <source>
        <dbReference type="ARBA" id="ARBA00022884"/>
    </source>
</evidence>
<feature type="domain" description="RRM" evidence="3">
    <location>
        <begin position="159"/>
        <end position="236"/>
    </location>
</feature>
<keyword evidence="1 2" id="KW-0694">RNA-binding</keyword>
<dbReference type="InterPro" id="IPR000504">
    <property type="entry name" value="RRM_dom"/>
</dbReference>
<dbReference type="PANTHER" id="PTHR23189">
    <property type="entry name" value="RNA RECOGNITION MOTIF-CONTAINING"/>
    <property type="match status" value="1"/>
</dbReference>
<evidence type="ECO:0000313" key="4">
    <source>
        <dbReference type="Proteomes" id="UP000046395"/>
    </source>
</evidence>
<dbReference type="WBParaSite" id="TMUE_1000005276.1">
    <property type="protein sequence ID" value="TMUE_1000005276.1"/>
    <property type="gene ID" value="WBGene00299243"/>
</dbReference>
<protein>
    <submittedName>
        <fullName evidence="5">RRM domain-containing protein</fullName>
    </submittedName>
</protein>
<evidence type="ECO:0000259" key="3">
    <source>
        <dbReference type="PROSITE" id="PS50102"/>
    </source>
</evidence>
<dbReference type="STRING" id="70415.A0A5S6QD35"/>
<evidence type="ECO:0000313" key="5">
    <source>
        <dbReference type="WBParaSite" id="TMUE_1000005276.1"/>
    </source>
</evidence>
<dbReference type="PROSITE" id="PS50102">
    <property type="entry name" value="RRM"/>
    <property type="match status" value="1"/>
</dbReference>
<evidence type="ECO:0000256" key="2">
    <source>
        <dbReference type="PROSITE-ProRule" id="PRU00176"/>
    </source>
</evidence>
<dbReference type="SMART" id="SM00360">
    <property type="entry name" value="RRM"/>
    <property type="match status" value="3"/>
</dbReference>
<accession>A0A5S6QD35</accession>
<dbReference type="SUPFAM" id="SSF54928">
    <property type="entry name" value="RNA-binding domain, RBD"/>
    <property type="match status" value="1"/>
</dbReference>
<sequence length="373" mass="41733">MSASTENRDTDLEAQFSNIKISRIDAQLDVMAIREILNSHFARFGIVNVHIVNDGLNPTIYVNFESPQDARRAWKDVATSVCQLLGIASLVEPAGLEKSHCSSFKEDKRSRSSSSLGVPAACADKSATDEFGGWKEPNRELFSAFRLTMCMPEEKQSVRVLFVGRLKSNISERWLQTAFEPFGPIDSIFIKRRGAYGFKTFAFVRFENAKMAREAKSAMSGYEFDGVPCTVGYGKPVPSRLLWVYGLGDVVRGRWLCDTFTRFGTIDCVLAVRSQQTLYILYEKKECAMEACNALKGKLIDDGKTDKRFEVDFVDPNLMDKYASVGRILVPPGSEFNGRSCGHVQSYRVLCSLNSGHSSTEMLLRPQAQQEQV</sequence>
<dbReference type="InterPro" id="IPR035979">
    <property type="entry name" value="RBD_domain_sf"/>
</dbReference>
<proteinExistence type="predicted"/>
<dbReference type="GO" id="GO:0003723">
    <property type="term" value="F:RNA binding"/>
    <property type="evidence" value="ECO:0007669"/>
    <property type="project" value="UniProtKB-UniRule"/>
</dbReference>
<reference evidence="5" key="1">
    <citation type="submission" date="2019-12" db="UniProtKB">
        <authorList>
            <consortium name="WormBaseParasite"/>
        </authorList>
    </citation>
    <scope>IDENTIFICATION</scope>
</reference>
<dbReference type="Gene3D" id="3.30.70.330">
    <property type="match status" value="2"/>
</dbReference>
<dbReference type="InterPro" id="IPR012677">
    <property type="entry name" value="Nucleotide-bd_a/b_plait_sf"/>
</dbReference>
<dbReference type="Proteomes" id="UP000046395">
    <property type="component" value="Unassembled WGS sequence"/>
</dbReference>
<name>A0A5S6QD35_TRIMR</name>